<keyword evidence="5" id="KW-0762">Sugar transport</keyword>
<evidence type="ECO:0000256" key="11">
    <source>
        <dbReference type="ARBA" id="ARBA00038218"/>
    </source>
</evidence>
<dbReference type="GO" id="GO:0009401">
    <property type="term" value="P:phosphoenolpyruvate-dependent sugar phosphotransferase system"/>
    <property type="evidence" value="ECO:0007669"/>
    <property type="project" value="UniProtKB-KW"/>
</dbReference>
<feature type="transmembrane region" description="Helical" evidence="14">
    <location>
        <begin position="47"/>
        <end position="66"/>
    </location>
</feature>
<evidence type="ECO:0000256" key="7">
    <source>
        <dbReference type="ARBA" id="ARBA00022692"/>
    </source>
</evidence>
<dbReference type="GO" id="GO:0005886">
    <property type="term" value="C:plasma membrane"/>
    <property type="evidence" value="ECO:0007669"/>
    <property type="project" value="UniProtKB-SubCell"/>
</dbReference>
<comment type="subunit">
    <text evidence="2">Homodimer.</text>
</comment>
<protein>
    <recommendedName>
        <fullName evidence="12">Ascorbate-specific PTS system EIIC component</fullName>
    </recommendedName>
    <alternativeName>
        <fullName evidence="13">Ascorbate-specific permease IIC component UlaA</fullName>
    </alternativeName>
</protein>
<feature type="transmembrane region" description="Helical" evidence="14">
    <location>
        <begin position="21"/>
        <end position="41"/>
    </location>
</feature>
<sequence length="81" mass="8245">MLRSSKPALDVPIIFPYAPNAVLLGFFVSFIVGTLSMFGMIAMGTTVIIPGVVGHFFCGAAAGIYGNAAGGRRGAIIGCHG</sequence>
<dbReference type="AlphaFoldDB" id="H1LIZ6"/>
<comment type="function">
    <text evidence="10">The phosphoenolpyruvate-dependent sugar phosphotransferase system (sugar PTS), a major carbohydrate active transport system, catalyzes the phosphorylation of incoming sugar substrates concomitantly with their translocation across the cell membrane. The enzyme II UlaABC PTS system is involved in ascorbate transport.</text>
</comment>
<accession>H1LIZ6</accession>
<evidence type="ECO:0000256" key="14">
    <source>
        <dbReference type="SAM" id="Phobius"/>
    </source>
</evidence>
<comment type="subcellular location">
    <subcellularLocation>
        <location evidence="1">Cell membrane</location>
        <topology evidence="1">Multi-pass membrane protein</topology>
    </subcellularLocation>
</comment>
<dbReference type="InterPro" id="IPR004703">
    <property type="entry name" value="PTS_sugar-sp_permease"/>
</dbReference>
<gene>
    <name evidence="15" type="ORF">HMPREF9104_02588</name>
</gene>
<dbReference type="EMBL" id="AGRJ01000223">
    <property type="protein sequence ID" value="EHO49423.1"/>
    <property type="molecule type" value="Genomic_DNA"/>
</dbReference>
<dbReference type="PANTHER" id="PTHR33843">
    <property type="entry name" value="ASCORBATE-SPECIFIC PTS SYSTEM EIIC COMPONENT"/>
    <property type="match status" value="1"/>
</dbReference>
<keyword evidence="6" id="KW-0598">Phosphotransferase system</keyword>
<evidence type="ECO:0000256" key="5">
    <source>
        <dbReference type="ARBA" id="ARBA00022597"/>
    </source>
</evidence>
<evidence type="ECO:0000256" key="8">
    <source>
        <dbReference type="ARBA" id="ARBA00022989"/>
    </source>
</evidence>
<dbReference type="Proteomes" id="UP000005025">
    <property type="component" value="Unassembled WGS sequence"/>
</dbReference>
<evidence type="ECO:0000256" key="13">
    <source>
        <dbReference type="ARBA" id="ARBA00042859"/>
    </source>
</evidence>
<evidence type="ECO:0000256" key="2">
    <source>
        <dbReference type="ARBA" id="ARBA00011738"/>
    </source>
</evidence>
<dbReference type="STRING" id="797516.HMPREF9104_02588"/>
<dbReference type="InterPro" id="IPR051562">
    <property type="entry name" value="Ascorbate-PTS_EIIC"/>
</dbReference>
<keyword evidence="4" id="KW-1003">Cell membrane</keyword>
<dbReference type="HOGENOM" id="CLU_2569513_0_0_9"/>
<evidence type="ECO:0000256" key="4">
    <source>
        <dbReference type="ARBA" id="ARBA00022475"/>
    </source>
</evidence>
<reference evidence="15 16" key="1">
    <citation type="submission" date="2011-09" db="EMBL/GenBank/DDBJ databases">
        <authorList>
            <person name="Weinstock G."/>
            <person name="Sodergren E."/>
            <person name="Clifton S."/>
            <person name="Fulton L."/>
            <person name="Fulton B."/>
            <person name="Courtney L."/>
            <person name="Fronick C."/>
            <person name="Harrison M."/>
            <person name="Strong C."/>
            <person name="Farmer C."/>
            <person name="Delahaunty K."/>
            <person name="Markovic C."/>
            <person name="Hall O."/>
            <person name="Minx P."/>
            <person name="Tomlinson C."/>
            <person name="Mitreva M."/>
            <person name="Hou S."/>
            <person name="Chen J."/>
            <person name="Wollam A."/>
            <person name="Pepin K.H."/>
            <person name="Johnson M."/>
            <person name="Bhonagiri V."/>
            <person name="Zhang X."/>
            <person name="Suruliraj S."/>
            <person name="Warren W."/>
            <person name="Chinwalla A."/>
            <person name="Mardis E.R."/>
            <person name="Wilson R.K."/>
        </authorList>
    </citation>
    <scope>NUCLEOTIDE SEQUENCE [LARGE SCALE GENOMIC DNA]</scope>
    <source>
        <strain evidence="15 16">F0435</strain>
    </source>
</reference>
<comment type="similarity">
    <text evidence="11">Belongs to the UlaA family.</text>
</comment>
<evidence type="ECO:0000256" key="10">
    <source>
        <dbReference type="ARBA" id="ARBA00037387"/>
    </source>
</evidence>
<keyword evidence="7 14" id="KW-0812">Transmembrane</keyword>
<name>H1LIZ6_9LACO</name>
<evidence type="ECO:0000256" key="1">
    <source>
        <dbReference type="ARBA" id="ARBA00004651"/>
    </source>
</evidence>
<keyword evidence="3" id="KW-0813">Transport</keyword>
<proteinExistence type="inferred from homology"/>
<dbReference type="PANTHER" id="PTHR33843:SF4">
    <property type="entry name" value="ASCORBATE-SPECIFIC PTS SYSTEM EIIC COMPONENT"/>
    <property type="match status" value="1"/>
</dbReference>
<dbReference type="PATRIC" id="fig|797516.3.peg.2325"/>
<evidence type="ECO:0000256" key="6">
    <source>
        <dbReference type="ARBA" id="ARBA00022683"/>
    </source>
</evidence>
<evidence type="ECO:0000256" key="12">
    <source>
        <dbReference type="ARBA" id="ARBA00039702"/>
    </source>
</evidence>
<dbReference type="Pfam" id="PF03611">
    <property type="entry name" value="EIIC-GAT"/>
    <property type="match status" value="1"/>
</dbReference>
<evidence type="ECO:0000256" key="3">
    <source>
        <dbReference type="ARBA" id="ARBA00022448"/>
    </source>
</evidence>
<organism evidence="15 16">
    <name type="scientific">Lentilactobacillus kisonensis F0435</name>
    <dbReference type="NCBI Taxonomy" id="797516"/>
    <lineage>
        <taxon>Bacteria</taxon>
        <taxon>Bacillati</taxon>
        <taxon>Bacillota</taxon>
        <taxon>Bacilli</taxon>
        <taxon>Lactobacillales</taxon>
        <taxon>Lactobacillaceae</taxon>
        <taxon>Lentilactobacillus</taxon>
    </lineage>
</organism>
<evidence type="ECO:0000313" key="16">
    <source>
        <dbReference type="Proteomes" id="UP000005025"/>
    </source>
</evidence>
<keyword evidence="8 14" id="KW-1133">Transmembrane helix</keyword>
<comment type="caution">
    <text evidence="15">The sequence shown here is derived from an EMBL/GenBank/DDBJ whole genome shotgun (WGS) entry which is preliminary data.</text>
</comment>
<evidence type="ECO:0000313" key="15">
    <source>
        <dbReference type="EMBL" id="EHO49423.1"/>
    </source>
</evidence>
<keyword evidence="9 14" id="KW-0472">Membrane</keyword>
<evidence type="ECO:0000256" key="9">
    <source>
        <dbReference type="ARBA" id="ARBA00023136"/>
    </source>
</evidence>